<evidence type="ECO:0000313" key="1">
    <source>
        <dbReference type="EMBL" id="MFB9055891.1"/>
    </source>
</evidence>
<name>A0ABV5F8W2_9FLAO</name>
<accession>A0ABV5F8W2</accession>
<sequence length="257" mass="30001">MTRLFLLEESMQNLKFDEFQKGLDDLILIDKEENDIFYKNNSINLLENYSELYQNYSQENQFRATFLEQIERSDSNPKSLDELSEIFPNTAVGFLGINFPQLEIDKNLCVENDDKFKEFKKYHLVLLNHSNISFLKEICFPNIIFCDNSEQQLKLFGNGQYFQQCVEQLSILNEYVQNWSEGNFNYQDLNNSTAITLSPESVTTMNKFSQDRIFSLPDGGTDIFELHIKLGNIRIHILEDNASKKIMVGYIGKHLPI</sequence>
<dbReference type="Proteomes" id="UP001589585">
    <property type="component" value="Unassembled WGS sequence"/>
</dbReference>
<evidence type="ECO:0000313" key="2">
    <source>
        <dbReference type="Proteomes" id="UP001589585"/>
    </source>
</evidence>
<dbReference type="EMBL" id="JBHMFC010000010">
    <property type="protein sequence ID" value="MFB9055891.1"/>
    <property type="molecule type" value="Genomic_DNA"/>
</dbReference>
<gene>
    <name evidence="1" type="ORF">ACFFU9_03970</name>
</gene>
<comment type="caution">
    <text evidence="1">The sequence shown here is derived from an EMBL/GenBank/DDBJ whole genome shotgun (WGS) entry which is preliminary data.</text>
</comment>
<keyword evidence="2" id="KW-1185">Reference proteome</keyword>
<reference evidence="1 2" key="1">
    <citation type="submission" date="2024-09" db="EMBL/GenBank/DDBJ databases">
        <authorList>
            <person name="Sun Q."/>
            <person name="Mori K."/>
        </authorList>
    </citation>
    <scope>NUCLEOTIDE SEQUENCE [LARGE SCALE GENOMIC DNA]</scope>
    <source>
        <strain evidence="1 2">CECT 8622</strain>
    </source>
</reference>
<dbReference type="RefSeq" id="WP_379860081.1">
    <property type="nucleotide sequence ID" value="NZ_JBHMFC010000010.1"/>
</dbReference>
<organism evidence="1 2">
    <name type="scientific">Mariniflexile ostreae</name>
    <dbReference type="NCBI Taxonomy" id="1520892"/>
    <lineage>
        <taxon>Bacteria</taxon>
        <taxon>Pseudomonadati</taxon>
        <taxon>Bacteroidota</taxon>
        <taxon>Flavobacteriia</taxon>
        <taxon>Flavobacteriales</taxon>
        <taxon>Flavobacteriaceae</taxon>
        <taxon>Mariniflexile</taxon>
    </lineage>
</organism>
<proteinExistence type="predicted"/>
<protein>
    <submittedName>
        <fullName evidence="1">Uncharacterized protein</fullName>
    </submittedName>
</protein>